<keyword evidence="3" id="KW-1003">Cell membrane</keyword>
<feature type="transmembrane region" description="Helical" evidence="7">
    <location>
        <begin position="172"/>
        <end position="193"/>
    </location>
</feature>
<dbReference type="AlphaFoldDB" id="A0A6I2MC67"/>
<evidence type="ECO:0000256" key="6">
    <source>
        <dbReference type="ARBA" id="ARBA00023136"/>
    </source>
</evidence>
<evidence type="ECO:0000259" key="8">
    <source>
        <dbReference type="Pfam" id="PF02706"/>
    </source>
</evidence>
<dbReference type="PANTHER" id="PTHR32309">
    <property type="entry name" value="TYROSINE-PROTEIN KINASE"/>
    <property type="match status" value="1"/>
</dbReference>
<feature type="domain" description="Polysaccharide chain length determinant N-terminal" evidence="8">
    <location>
        <begin position="9"/>
        <end position="93"/>
    </location>
</feature>
<evidence type="ECO:0000313" key="9">
    <source>
        <dbReference type="EMBL" id="MRX55349.1"/>
    </source>
</evidence>
<dbReference type="GO" id="GO:0005886">
    <property type="term" value="C:plasma membrane"/>
    <property type="evidence" value="ECO:0007669"/>
    <property type="project" value="UniProtKB-SubCell"/>
</dbReference>
<evidence type="ECO:0000256" key="7">
    <source>
        <dbReference type="SAM" id="Phobius"/>
    </source>
</evidence>
<dbReference type="EMBL" id="WKKF01000004">
    <property type="protein sequence ID" value="MRX55349.1"/>
    <property type="molecule type" value="Genomic_DNA"/>
</dbReference>
<comment type="subcellular location">
    <subcellularLocation>
        <location evidence="1">Cell membrane</location>
        <topology evidence="1">Multi-pass membrane protein</topology>
    </subcellularLocation>
</comment>
<evidence type="ECO:0000256" key="4">
    <source>
        <dbReference type="ARBA" id="ARBA00022692"/>
    </source>
</evidence>
<evidence type="ECO:0000256" key="1">
    <source>
        <dbReference type="ARBA" id="ARBA00004651"/>
    </source>
</evidence>
<dbReference type="RefSeq" id="WP_154319077.1">
    <property type="nucleotide sequence ID" value="NZ_CAJGAA010000003.1"/>
</dbReference>
<sequence length="195" mass="22391">MEDKPIVFKDYASMLWKYSWMIVLITLLFTTASAVMSFYVIKPIYQAQAEILVNEVNDEDEEHFINLDNQFDLMGTYIEILKSPRTVEGVEKELAKAGDMENLEQKVQIEGAEDALVIKIKVQNESPQKAAEIANIYAEYFQKDIQKLMKIDNVQLLSKAKSNYTPVNPNPFFIISIGFVLGIMILIDCFFAWKT</sequence>
<comment type="caution">
    <text evidence="9">The sequence shown here is derived from an EMBL/GenBank/DDBJ whole genome shotgun (WGS) entry which is preliminary data.</text>
</comment>
<dbReference type="Pfam" id="PF02706">
    <property type="entry name" value="Wzz"/>
    <property type="match status" value="1"/>
</dbReference>
<organism evidence="9 10">
    <name type="scientific">Metabacillus idriensis</name>
    <dbReference type="NCBI Taxonomy" id="324768"/>
    <lineage>
        <taxon>Bacteria</taxon>
        <taxon>Bacillati</taxon>
        <taxon>Bacillota</taxon>
        <taxon>Bacilli</taxon>
        <taxon>Bacillales</taxon>
        <taxon>Bacillaceae</taxon>
        <taxon>Metabacillus</taxon>
    </lineage>
</organism>
<evidence type="ECO:0000256" key="3">
    <source>
        <dbReference type="ARBA" id="ARBA00022475"/>
    </source>
</evidence>
<evidence type="ECO:0000256" key="5">
    <source>
        <dbReference type="ARBA" id="ARBA00022989"/>
    </source>
</evidence>
<dbReference type="Proteomes" id="UP000441585">
    <property type="component" value="Unassembled WGS sequence"/>
</dbReference>
<proteinExistence type="inferred from homology"/>
<feature type="transmembrane region" description="Helical" evidence="7">
    <location>
        <begin position="20"/>
        <end position="41"/>
    </location>
</feature>
<reference evidence="9 10" key="1">
    <citation type="submission" date="2019-11" db="EMBL/GenBank/DDBJ databases">
        <title>Bacillus idriensis genome.</title>
        <authorList>
            <person name="Konopka E.N."/>
            <person name="Newman J.D."/>
        </authorList>
    </citation>
    <scope>NUCLEOTIDE SEQUENCE [LARGE SCALE GENOMIC DNA]</scope>
    <source>
        <strain evidence="9 10">DSM 19097</strain>
    </source>
</reference>
<keyword evidence="4 7" id="KW-0812">Transmembrane</keyword>
<dbReference type="InterPro" id="IPR050445">
    <property type="entry name" value="Bact_polysacc_biosynth/exp"/>
</dbReference>
<comment type="similarity">
    <text evidence="2">Belongs to the CpsC/CapA family.</text>
</comment>
<dbReference type="GO" id="GO:0004713">
    <property type="term" value="F:protein tyrosine kinase activity"/>
    <property type="evidence" value="ECO:0007669"/>
    <property type="project" value="TreeGrafter"/>
</dbReference>
<protein>
    <recommendedName>
        <fullName evidence="8">Polysaccharide chain length determinant N-terminal domain-containing protein</fullName>
    </recommendedName>
</protein>
<dbReference type="PANTHER" id="PTHR32309:SF13">
    <property type="entry name" value="FERRIC ENTEROBACTIN TRANSPORT PROTEIN FEPE"/>
    <property type="match status" value="1"/>
</dbReference>
<accession>A0A6I2MC67</accession>
<name>A0A6I2MC67_9BACI</name>
<gene>
    <name evidence="9" type="ORF">GJU41_15405</name>
</gene>
<dbReference type="InterPro" id="IPR003856">
    <property type="entry name" value="LPS_length_determ_N"/>
</dbReference>
<evidence type="ECO:0000313" key="10">
    <source>
        <dbReference type="Proteomes" id="UP000441585"/>
    </source>
</evidence>
<evidence type="ECO:0000256" key="2">
    <source>
        <dbReference type="ARBA" id="ARBA00006683"/>
    </source>
</evidence>
<keyword evidence="10" id="KW-1185">Reference proteome</keyword>
<keyword evidence="5 7" id="KW-1133">Transmembrane helix</keyword>
<keyword evidence="6 7" id="KW-0472">Membrane</keyword>